<evidence type="ECO:0000259" key="6">
    <source>
        <dbReference type="Pfam" id="PF16188"/>
    </source>
</evidence>
<dbReference type="GO" id="GO:0046872">
    <property type="term" value="F:metal ion binding"/>
    <property type="evidence" value="ECO:0007669"/>
    <property type="project" value="UniProtKB-KW"/>
</dbReference>
<dbReference type="Proteomes" id="UP000583752">
    <property type="component" value="Unassembled WGS sequence"/>
</dbReference>
<comment type="similarity">
    <text evidence="1">Belongs to the peptidase M24B family.</text>
</comment>
<dbReference type="Gene3D" id="3.40.350.10">
    <property type="entry name" value="Creatinase/prolidase N-terminal domain"/>
    <property type="match status" value="2"/>
</dbReference>
<keyword evidence="2" id="KW-0479">Metal-binding</keyword>
<dbReference type="Pfam" id="PF01321">
    <property type="entry name" value="Creatinase_N"/>
    <property type="match status" value="1"/>
</dbReference>
<reference evidence="7 8" key="1">
    <citation type="submission" date="2020-04" db="EMBL/GenBank/DDBJ databases">
        <title>Massilia sp. RP-1-19 isolated from soil.</title>
        <authorList>
            <person name="Dahal R.H."/>
        </authorList>
    </citation>
    <scope>NUCLEOTIDE SEQUENCE [LARGE SCALE GENOMIC DNA]</scope>
    <source>
        <strain evidence="7 8">RP-1-19</strain>
    </source>
</reference>
<dbReference type="InterPro" id="IPR000994">
    <property type="entry name" value="Pept_M24"/>
</dbReference>
<dbReference type="InterPro" id="IPR050422">
    <property type="entry name" value="X-Pro_aminopeptidase_P"/>
</dbReference>
<evidence type="ECO:0000313" key="7">
    <source>
        <dbReference type="EMBL" id="NML60407.1"/>
    </source>
</evidence>
<evidence type="ECO:0000256" key="3">
    <source>
        <dbReference type="ARBA" id="ARBA00022801"/>
    </source>
</evidence>
<evidence type="ECO:0000259" key="4">
    <source>
        <dbReference type="Pfam" id="PF00557"/>
    </source>
</evidence>
<dbReference type="Pfam" id="PF16188">
    <property type="entry name" value="Peptidase_M24_C"/>
    <property type="match status" value="1"/>
</dbReference>
<dbReference type="PANTHER" id="PTHR43763">
    <property type="entry name" value="XAA-PRO AMINOPEPTIDASE 1"/>
    <property type="match status" value="1"/>
</dbReference>
<proteinExistence type="inferred from homology"/>
<dbReference type="SUPFAM" id="SSF53092">
    <property type="entry name" value="Creatinase/prolidase N-terminal domain"/>
    <property type="match status" value="1"/>
</dbReference>
<evidence type="ECO:0000256" key="1">
    <source>
        <dbReference type="ARBA" id="ARBA00008766"/>
    </source>
</evidence>
<dbReference type="InterPro" id="IPR033740">
    <property type="entry name" value="Pept_M24B"/>
</dbReference>
<dbReference type="InterPro" id="IPR036005">
    <property type="entry name" value="Creatinase/aminopeptidase-like"/>
</dbReference>
<sequence length="605" mass="64948">MTFSEPAPPRAVRLERLRAAMQRHRIDACVVPSADPHLSEYLPGHWKGREWLSGFTGSVGTFIATSSFAGVWTDGRYWTQAETELAGSGVELMKIPSGASLLHIEWLAANMAPGQTVAVDARVLGLSTARLLSDALSARGILLRTDIDLLDEVWSERPGLPTDPVFEHAAPFASTSRAAKLAATREAMAGLGANAHFISTLDDIAYLFNLRGADVSFNPVFLAHALIAPERATLFVGDDKVPPALRASLQADGVHLARYDDAAGALATLGTETTLLVDPRRITAGMRAAVGPGARAIEAVNPTTFAKSRKTGDEAAHVRATMEQDGAALCEFFAWLEATLQDPQRELLTEVAIDRHITAARARRPGFVSPSFGTIAGFNANGAIMHYRATAQSHAVIQGHGLLLIDSGGQYLGGTTDITRVVAVGEISDAHRRDFTLVLKGLIALSMAQYPRGTRSPLLDAIARAPIWAAGIDFGHGTGHGVGYFLNVHEGPQSISPSTAPDPHTAMEPGMITSIEPGIYRPGKWGIRIENLVLNVPAATTQFGEFLRFETLTLCPIDTRCMDLSILRADERAWINDYHATVRARLAPHVAGAAAAWLHTRTEEI</sequence>
<gene>
    <name evidence="7" type="ORF">HHL21_04750</name>
</gene>
<dbReference type="InterPro" id="IPR029149">
    <property type="entry name" value="Creatin/AminoP/Spt16_N"/>
</dbReference>
<dbReference type="InterPro" id="IPR032416">
    <property type="entry name" value="Peptidase_M24_C"/>
</dbReference>
<name>A0A848HH66_9BURK</name>
<feature type="domain" description="Peptidase M24 C-terminal" evidence="6">
    <location>
        <begin position="545"/>
        <end position="605"/>
    </location>
</feature>
<evidence type="ECO:0000256" key="2">
    <source>
        <dbReference type="ARBA" id="ARBA00022723"/>
    </source>
</evidence>
<dbReference type="RefSeq" id="WP_169464107.1">
    <property type="nucleotide sequence ID" value="NZ_JABBGG010000002.1"/>
</dbReference>
<dbReference type="Gene3D" id="3.90.230.10">
    <property type="entry name" value="Creatinase/methionine aminopeptidase superfamily"/>
    <property type="match status" value="1"/>
</dbReference>
<evidence type="ECO:0000259" key="5">
    <source>
        <dbReference type="Pfam" id="PF01321"/>
    </source>
</evidence>
<feature type="domain" description="Peptidase M24" evidence="4">
    <location>
        <begin position="317"/>
        <end position="534"/>
    </location>
</feature>
<dbReference type="Pfam" id="PF00557">
    <property type="entry name" value="Peptidase_M24"/>
    <property type="match status" value="1"/>
</dbReference>
<keyword evidence="7" id="KW-0031">Aminopeptidase</keyword>
<keyword evidence="3" id="KW-0378">Hydrolase</keyword>
<dbReference type="PANTHER" id="PTHR43763:SF6">
    <property type="entry name" value="XAA-PRO AMINOPEPTIDASE 1"/>
    <property type="match status" value="1"/>
</dbReference>
<dbReference type="GO" id="GO:0005737">
    <property type="term" value="C:cytoplasm"/>
    <property type="evidence" value="ECO:0007669"/>
    <property type="project" value="UniProtKB-ARBA"/>
</dbReference>
<keyword evidence="7" id="KW-0645">Protease</keyword>
<protein>
    <submittedName>
        <fullName evidence="7">Aminopeptidase P family protein</fullName>
    </submittedName>
</protein>
<organism evidence="7 8">
    <name type="scientific">Massilia polaris</name>
    <dbReference type="NCBI Taxonomy" id="2728846"/>
    <lineage>
        <taxon>Bacteria</taxon>
        <taxon>Pseudomonadati</taxon>
        <taxon>Pseudomonadota</taxon>
        <taxon>Betaproteobacteria</taxon>
        <taxon>Burkholderiales</taxon>
        <taxon>Oxalobacteraceae</taxon>
        <taxon>Telluria group</taxon>
        <taxon>Massilia</taxon>
    </lineage>
</organism>
<dbReference type="FunFam" id="3.90.230.10:FF:000004">
    <property type="entry name" value="xaa-Pro aminopeptidase 1 isoform X1"/>
    <property type="match status" value="1"/>
</dbReference>
<dbReference type="SUPFAM" id="SSF55920">
    <property type="entry name" value="Creatinase/aminopeptidase"/>
    <property type="match status" value="1"/>
</dbReference>
<feature type="domain" description="Creatinase N-terminal" evidence="5">
    <location>
        <begin position="13"/>
        <end position="137"/>
    </location>
</feature>
<keyword evidence="8" id="KW-1185">Reference proteome</keyword>
<comment type="caution">
    <text evidence="7">The sequence shown here is derived from an EMBL/GenBank/DDBJ whole genome shotgun (WGS) entry which is preliminary data.</text>
</comment>
<dbReference type="InterPro" id="IPR000587">
    <property type="entry name" value="Creatinase_N"/>
</dbReference>
<evidence type="ECO:0000313" key="8">
    <source>
        <dbReference type="Proteomes" id="UP000583752"/>
    </source>
</evidence>
<dbReference type="Pfam" id="PF16189">
    <property type="entry name" value="Creatinase_N_2"/>
    <property type="match status" value="1"/>
</dbReference>
<accession>A0A848HH66</accession>
<dbReference type="AlphaFoldDB" id="A0A848HH66"/>
<dbReference type="GO" id="GO:0070006">
    <property type="term" value="F:metalloaminopeptidase activity"/>
    <property type="evidence" value="ECO:0007669"/>
    <property type="project" value="InterPro"/>
</dbReference>
<dbReference type="EMBL" id="JABBGG010000002">
    <property type="protein sequence ID" value="NML60407.1"/>
    <property type="molecule type" value="Genomic_DNA"/>
</dbReference>
<dbReference type="CDD" id="cd01085">
    <property type="entry name" value="APP"/>
    <property type="match status" value="1"/>
</dbReference>